<dbReference type="EMBL" id="JACARG010000045">
    <property type="protein sequence ID" value="NWE15671.1"/>
    <property type="molecule type" value="Genomic_DNA"/>
</dbReference>
<evidence type="ECO:0000313" key="1">
    <source>
        <dbReference type="EMBL" id="NWE15671.1"/>
    </source>
</evidence>
<proteinExistence type="predicted"/>
<protein>
    <submittedName>
        <fullName evidence="1">Uncharacterized protein</fullName>
    </submittedName>
</protein>
<dbReference type="Proteomes" id="UP000531950">
    <property type="component" value="Unassembled WGS sequence"/>
</dbReference>
<accession>A0A7Y8EJE6</accession>
<gene>
    <name evidence="1" type="ORF">HX822_22270</name>
    <name evidence="2" type="ORF">HX828_00940</name>
</gene>
<name>A0A7Y8EJE6_9PSED</name>
<evidence type="ECO:0000313" key="2">
    <source>
        <dbReference type="EMBL" id="NWE74100.1"/>
    </source>
</evidence>
<organism evidence="1 3">
    <name type="scientific">Pseudomonas yamanorum</name>
    <dbReference type="NCBI Taxonomy" id="515393"/>
    <lineage>
        <taxon>Bacteria</taxon>
        <taxon>Pseudomonadati</taxon>
        <taxon>Pseudomonadota</taxon>
        <taxon>Gammaproteobacteria</taxon>
        <taxon>Pseudomonadales</taxon>
        <taxon>Pseudomonadaceae</taxon>
        <taxon>Pseudomonas</taxon>
    </lineage>
</organism>
<dbReference type="AlphaFoldDB" id="A0A7Y8EJE6"/>
<sequence length="78" mass="8447">MQLTLIAAVFNCTTEGHAALVFLLAAGLDGAVAFFVLPSHFESPNASTGSSGWAQAMTVWRRGDDRTMNLLRLKHDQL</sequence>
<dbReference type="Proteomes" id="UP000537188">
    <property type="component" value="Unassembled WGS sequence"/>
</dbReference>
<dbReference type="EMBL" id="JACARF010000001">
    <property type="protein sequence ID" value="NWE74100.1"/>
    <property type="molecule type" value="Genomic_DNA"/>
</dbReference>
<evidence type="ECO:0000313" key="3">
    <source>
        <dbReference type="Proteomes" id="UP000531950"/>
    </source>
</evidence>
<evidence type="ECO:0000313" key="4">
    <source>
        <dbReference type="Proteomes" id="UP000537188"/>
    </source>
</evidence>
<comment type="caution">
    <text evidence="1">The sequence shown here is derived from an EMBL/GenBank/DDBJ whole genome shotgun (WGS) entry which is preliminary data.</text>
</comment>
<reference evidence="3 4" key="1">
    <citation type="submission" date="2020-04" db="EMBL/GenBank/DDBJ databases">
        <title>Molecular characterization of pseudomonads from Agaricus bisporus reveal novel blotch 2 pathogens in Western Europe.</title>
        <authorList>
            <person name="Taparia T."/>
            <person name="Krijger M."/>
            <person name="Haynes E."/>
            <person name="Elpinstone J.G."/>
            <person name="Noble R."/>
            <person name="Van Der Wolf J."/>
        </authorList>
    </citation>
    <scope>NUCLEOTIDE SEQUENCE [LARGE SCALE GENOMIC DNA]</scope>
    <source>
        <strain evidence="2 4">IPO3781</strain>
        <strain evidence="1 3">IPO3782</strain>
    </source>
</reference>